<evidence type="ECO:0000259" key="5">
    <source>
        <dbReference type="PROSITE" id="PS51352"/>
    </source>
</evidence>
<dbReference type="InterPro" id="IPR050553">
    <property type="entry name" value="Thioredoxin_ResA/DsbE_sf"/>
</dbReference>
<dbReference type="PANTHER" id="PTHR42852:SF6">
    <property type="entry name" value="THIOL:DISULFIDE INTERCHANGE PROTEIN DSBE"/>
    <property type="match status" value="1"/>
</dbReference>
<protein>
    <submittedName>
        <fullName evidence="6">TlpA family protein disulfide reductase</fullName>
    </submittedName>
</protein>
<organism evidence="6 7">
    <name type="scientific">Belliella marina</name>
    <dbReference type="NCBI Taxonomy" id="1644146"/>
    <lineage>
        <taxon>Bacteria</taxon>
        <taxon>Pseudomonadati</taxon>
        <taxon>Bacteroidota</taxon>
        <taxon>Cytophagia</taxon>
        <taxon>Cytophagales</taxon>
        <taxon>Cyclobacteriaceae</taxon>
        <taxon>Belliella</taxon>
    </lineage>
</organism>
<evidence type="ECO:0000313" key="7">
    <source>
        <dbReference type="Proteomes" id="UP001597361"/>
    </source>
</evidence>
<dbReference type="EMBL" id="JBHUHR010000032">
    <property type="protein sequence ID" value="MFD2035474.1"/>
    <property type="molecule type" value="Genomic_DNA"/>
</dbReference>
<dbReference type="InterPro" id="IPR012336">
    <property type="entry name" value="Thioredoxin-like_fold"/>
</dbReference>
<keyword evidence="2" id="KW-0201">Cytochrome c-type biogenesis</keyword>
<gene>
    <name evidence="6" type="ORF">ACFSKL_11770</name>
</gene>
<name>A0ABW4VMU2_9BACT</name>
<dbReference type="PANTHER" id="PTHR42852">
    <property type="entry name" value="THIOL:DISULFIDE INTERCHANGE PROTEIN DSBE"/>
    <property type="match status" value="1"/>
</dbReference>
<dbReference type="CDD" id="cd02966">
    <property type="entry name" value="TlpA_like_family"/>
    <property type="match status" value="1"/>
</dbReference>
<dbReference type="SUPFAM" id="SSF52833">
    <property type="entry name" value="Thioredoxin-like"/>
    <property type="match status" value="1"/>
</dbReference>
<keyword evidence="3" id="KW-1015">Disulfide bond</keyword>
<comment type="subcellular location">
    <subcellularLocation>
        <location evidence="1">Cell envelope</location>
    </subcellularLocation>
</comment>
<keyword evidence="7" id="KW-1185">Reference proteome</keyword>
<evidence type="ECO:0000313" key="6">
    <source>
        <dbReference type="EMBL" id="MFD2035474.1"/>
    </source>
</evidence>
<evidence type="ECO:0000256" key="2">
    <source>
        <dbReference type="ARBA" id="ARBA00022748"/>
    </source>
</evidence>
<dbReference type="PROSITE" id="PS51352">
    <property type="entry name" value="THIOREDOXIN_2"/>
    <property type="match status" value="1"/>
</dbReference>
<comment type="caution">
    <text evidence="6">The sequence shown here is derived from an EMBL/GenBank/DDBJ whole genome shotgun (WGS) entry which is preliminary data.</text>
</comment>
<dbReference type="Proteomes" id="UP001597361">
    <property type="component" value="Unassembled WGS sequence"/>
</dbReference>
<dbReference type="RefSeq" id="WP_376886440.1">
    <property type="nucleotide sequence ID" value="NZ_JBHUHR010000032.1"/>
</dbReference>
<keyword evidence="4" id="KW-0676">Redox-active center</keyword>
<evidence type="ECO:0000256" key="3">
    <source>
        <dbReference type="ARBA" id="ARBA00023157"/>
    </source>
</evidence>
<evidence type="ECO:0000256" key="1">
    <source>
        <dbReference type="ARBA" id="ARBA00004196"/>
    </source>
</evidence>
<sequence>MEKRKIFLLALLCLIGKGLYGQQISERHSTQLKVVAPNNVVGDNLPGVHGLPIVIYGVVRDKDHRRFMNIHYWDELIDPEYPRDIQAYQDSLQFGNTLQGLWHGFDKVFRFVLPSVNRPSYITLFDSGKTYLERYLVEPGDSIRIQFDNISSRISFAGPASPKFKCQQELDNAYHHMVLEKPSRPIMISNKPVDEDLKRFVEEHNQSFAKKVIPTKDLKQALSSLQTPEIELFETEVERILSGYRDQMPEGIVSLLKQEYFSKAHFYTINNFQRYFLPRAIKSTDMDISDDYKEFFFKKIYPLREKLWDDSGNSYHAAKAMDIIMRAEATLSNKGMPEIWATVPKGRFRDKVIATYLMDKLIMMDKGVGILPESLALVEGHDIREKVMGIYGNSSYGSALLEAEFYGLEGETVSTSSFSGKVTLIDFWYTGCKACIQLNESLLTPLANKLSGVEGFQMVSISADSNLEKWTKSLNGGRYSPAEAVHLFTGQDALAHKFLNYYDIRYFPFLVILDHRGKIHKMGFENPDYEGIHLIICELLNKYQPNNKF</sequence>
<feature type="domain" description="Thioredoxin" evidence="5">
    <location>
        <begin position="394"/>
        <end position="541"/>
    </location>
</feature>
<proteinExistence type="predicted"/>
<dbReference type="InterPro" id="IPR013766">
    <property type="entry name" value="Thioredoxin_domain"/>
</dbReference>
<dbReference type="Gene3D" id="3.40.30.10">
    <property type="entry name" value="Glutaredoxin"/>
    <property type="match status" value="1"/>
</dbReference>
<dbReference type="Pfam" id="PF13905">
    <property type="entry name" value="Thioredoxin_8"/>
    <property type="match status" value="1"/>
</dbReference>
<evidence type="ECO:0000256" key="4">
    <source>
        <dbReference type="ARBA" id="ARBA00023284"/>
    </source>
</evidence>
<accession>A0ABW4VMU2</accession>
<reference evidence="7" key="1">
    <citation type="journal article" date="2019" name="Int. J. Syst. Evol. Microbiol.">
        <title>The Global Catalogue of Microorganisms (GCM) 10K type strain sequencing project: providing services to taxonomists for standard genome sequencing and annotation.</title>
        <authorList>
            <consortium name="The Broad Institute Genomics Platform"/>
            <consortium name="The Broad Institute Genome Sequencing Center for Infectious Disease"/>
            <person name="Wu L."/>
            <person name="Ma J."/>
        </authorList>
    </citation>
    <scope>NUCLEOTIDE SEQUENCE [LARGE SCALE GENOMIC DNA]</scope>
    <source>
        <strain evidence="7">CGMCC 1.15180</strain>
    </source>
</reference>
<dbReference type="InterPro" id="IPR036249">
    <property type="entry name" value="Thioredoxin-like_sf"/>
</dbReference>